<dbReference type="Gene3D" id="3.40.50.150">
    <property type="entry name" value="Vaccinia Virus protein VP39"/>
    <property type="match status" value="1"/>
</dbReference>
<evidence type="ECO:0000256" key="2">
    <source>
        <dbReference type="ARBA" id="ARBA00022603"/>
    </source>
</evidence>
<protein>
    <recommendedName>
        <fullName evidence="6">Indolethylamine N-methyltransferase-like</fullName>
    </recommendedName>
</protein>
<dbReference type="SUPFAM" id="SSF53335">
    <property type="entry name" value="S-adenosyl-L-methionine-dependent methyltransferases"/>
    <property type="match status" value="1"/>
</dbReference>
<dbReference type="PROSITE" id="PS51681">
    <property type="entry name" value="SAM_MT_NNMT_PNMT_TEMT"/>
    <property type="match status" value="1"/>
</dbReference>
<evidence type="ECO:0000256" key="4">
    <source>
        <dbReference type="ARBA" id="ARBA00022691"/>
    </source>
</evidence>
<dbReference type="GO" id="GO:0008168">
    <property type="term" value="F:methyltransferase activity"/>
    <property type="evidence" value="ECO:0007669"/>
    <property type="project" value="UniProtKB-KW"/>
</dbReference>
<proteinExistence type="inferred from homology"/>
<evidence type="ECO:0000256" key="3">
    <source>
        <dbReference type="ARBA" id="ARBA00022679"/>
    </source>
</evidence>
<evidence type="ECO:0000313" key="5">
    <source>
        <dbReference type="Ensembl" id="ENSXETP00000109088"/>
    </source>
</evidence>
<dbReference type="GeneTree" id="ENSGT00390000011708"/>
<keyword evidence="4" id="KW-0949">S-adenosyl-L-methionine</keyword>
<reference evidence="5" key="1">
    <citation type="journal article" date="2010" name="Science">
        <title>The genome of the Western clawed frog Xenopus tropicalis.</title>
        <authorList>
            <person name="Hellsten U."/>
            <person name="Harland R.M."/>
            <person name="Gilchrist M.J."/>
            <person name="Hendrix D."/>
            <person name="Jurka J."/>
            <person name="Kapitonov V."/>
            <person name="Ovcharenko I."/>
            <person name="Putnam N.H."/>
            <person name="Shu S."/>
            <person name="Taher L."/>
            <person name="Blitz I.L."/>
            <person name="Blumberg B."/>
            <person name="Dichmann D.S."/>
            <person name="Dubchak I."/>
            <person name="Amaya E."/>
            <person name="Detter J.C."/>
            <person name="Fletcher R."/>
            <person name="Gerhard D.S."/>
            <person name="Goodstein D."/>
            <person name="Graves T."/>
            <person name="Grigoriev I.V."/>
            <person name="Grimwood J."/>
            <person name="Kawashima T."/>
            <person name="Lindquist E."/>
            <person name="Lucas S.M."/>
            <person name="Mead P.E."/>
            <person name="Mitros T."/>
            <person name="Ogino H."/>
            <person name="Ohta Y."/>
            <person name="Poliakov A.V."/>
            <person name="Pollet N."/>
            <person name="Robert J."/>
            <person name="Salamov A."/>
            <person name="Sater A.K."/>
            <person name="Schmutz J."/>
            <person name="Terry A."/>
            <person name="Vize P.D."/>
            <person name="Warren W.C."/>
            <person name="Wells D."/>
            <person name="Wills A."/>
            <person name="Wilson R.K."/>
            <person name="Zimmerman L.B."/>
            <person name="Zorn A.M."/>
            <person name="Grainger R."/>
            <person name="Grammer T."/>
            <person name="Khokha M.K."/>
            <person name="Richardson P.M."/>
            <person name="Rokhsar D.S."/>
        </authorList>
    </citation>
    <scope>NUCLEOTIDE SEQUENCE [LARGE SCALE GENOMIC DNA]</scope>
    <source>
        <strain evidence="5">Nigerian</strain>
    </source>
</reference>
<evidence type="ECO:0008006" key="6">
    <source>
        <dbReference type="Google" id="ProtNLM"/>
    </source>
</evidence>
<dbReference type="InParanoid" id="A0A803JMA2"/>
<keyword evidence="2" id="KW-0489">Methyltransferase</keyword>
<sequence length="304" mass="34468">MPRPKECISCMYPASCANCLLPEYHPGFQARVSITANSKENLTMSCADHKDYHDEELDPCCLFDTYVGADKSISKKELLEDPLRFLYKLFSSGSVKGETLINISIGASLFENFVAIDFFKDIIVLESSDCCMKALESWLRNEPGAVEQSHVVEFVCSLKGQSTEWKKQEEKTRRTIKQIVKWDITNENPLGEVVLPQADCIVTTYYLEVVSKDHDMYINLLKKLLSHLKIGGHLAMVAVINISYYMVGQHKFAALKYNEDFIQKALMEAGCSILSSDTHKSKFESPLCDYESIAHFVCRKDRVV</sequence>
<accession>A0A803JMA2</accession>
<organism evidence="5">
    <name type="scientific">Xenopus tropicalis</name>
    <name type="common">Western clawed frog</name>
    <name type="synonym">Silurana tropicalis</name>
    <dbReference type="NCBI Taxonomy" id="8364"/>
    <lineage>
        <taxon>Eukaryota</taxon>
        <taxon>Metazoa</taxon>
        <taxon>Chordata</taxon>
        <taxon>Craniata</taxon>
        <taxon>Vertebrata</taxon>
        <taxon>Euteleostomi</taxon>
        <taxon>Amphibia</taxon>
        <taxon>Batrachia</taxon>
        <taxon>Anura</taxon>
        <taxon>Pipoidea</taxon>
        <taxon>Pipidae</taxon>
        <taxon>Xenopodinae</taxon>
        <taxon>Xenopus</taxon>
        <taxon>Silurana</taxon>
    </lineage>
</organism>
<dbReference type="PANTHER" id="PTHR10867:SF45">
    <property type="entry name" value="LOC100127826 PROTEIN"/>
    <property type="match status" value="1"/>
</dbReference>
<dbReference type="PIRSF" id="PIRSF000384">
    <property type="entry name" value="PNMTase"/>
    <property type="match status" value="1"/>
</dbReference>
<dbReference type="AlphaFoldDB" id="A0A803JMA2"/>
<dbReference type="InterPro" id="IPR000940">
    <property type="entry name" value="NNMT_TEMT_trans"/>
</dbReference>
<reference evidence="5" key="2">
    <citation type="submission" date="2021-03" db="UniProtKB">
        <authorList>
            <consortium name="Ensembl"/>
        </authorList>
    </citation>
    <scope>IDENTIFICATION</scope>
</reference>
<dbReference type="InterPro" id="IPR029063">
    <property type="entry name" value="SAM-dependent_MTases_sf"/>
</dbReference>
<name>A0A803JMA2_XENTR</name>
<dbReference type="Pfam" id="PF01234">
    <property type="entry name" value="NNMT_PNMT_TEMT"/>
    <property type="match status" value="1"/>
</dbReference>
<comment type="similarity">
    <text evidence="1">Belongs to the class I-like SAM-binding methyltransferase superfamily. NNMT/PNMT/TEMT family.</text>
</comment>
<keyword evidence="3" id="KW-0808">Transferase</keyword>
<dbReference type="Ensembl" id="ENSXETT00000114007">
    <property type="protein sequence ID" value="ENSXETP00000109088"/>
    <property type="gene ID" value="ENSXETG00000045925"/>
</dbReference>
<evidence type="ECO:0000256" key="1">
    <source>
        <dbReference type="ARBA" id="ARBA00007996"/>
    </source>
</evidence>
<dbReference type="PANTHER" id="PTHR10867">
    <property type="entry name" value="NNMT/PNMT/TEMT FAMILY MEMBER"/>
    <property type="match status" value="1"/>
</dbReference>
<dbReference type="GO" id="GO:0032259">
    <property type="term" value="P:methylation"/>
    <property type="evidence" value="ECO:0007669"/>
    <property type="project" value="UniProtKB-KW"/>
</dbReference>
<dbReference type="FunFam" id="3.40.50.150:FF:000198">
    <property type="entry name" value="Uncharacterized protein"/>
    <property type="match status" value="1"/>
</dbReference>